<comment type="caution">
    <text evidence="6">The sequence shown here is derived from an EMBL/GenBank/DDBJ whole genome shotgun (WGS) entry which is preliminary data.</text>
</comment>
<dbReference type="Proteomes" id="UP000807716">
    <property type="component" value="Unassembled WGS sequence"/>
</dbReference>
<evidence type="ECO:0000313" key="6">
    <source>
        <dbReference type="EMBL" id="KAG0254776.1"/>
    </source>
</evidence>
<name>A0A9P6PXV4_9FUNG</name>
<dbReference type="SUPFAM" id="SSF53474">
    <property type="entry name" value="alpha/beta-Hydrolases"/>
    <property type="match status" value="1"/>
</dbReference>
<dbReference type="AlphaFoldDB" id="A0A9P6PXV4"/>
<evidence type="ECO:0000256" key="3">
    <source>
        <dbReference type="PROSITE-ProRule" id="PRU10038"/>
    </source>
</evidence>
<reference evidence="6" key="1">
    <citation type="journal article" date="2020" name="Fungal Divers.">
        <title>Resolving the Mortierellaceae phylogeny through synthesis of multi-gene phylogenetics and phylogenomics.</title>
        <authorList>
            <person name="Vandepol N."/>
            <person name="Liber J."/>
            <person name="Desiro A."/>
            <person name="Na H."/>
            <person name="Kennedy M."/>
            <person name="Barry K."/>
            <person name="Grigoriev I.V."/>
            <person name="Miller A.N."/>
            <person name="O'Donnell K."/>
            <person name="Stajich J.E."/>
            <person name="Bonito G."/>
        </authorList>
    </citation>
    <scope>NUCLEOTIDE SEQUENCE</scope>
    <source>
        <strain evidence="6">BC1065</strain>
    </source>
</reference>
<proteinExistence type="inferred from homology"/>
<dbReference type="Pfam" id="PF07859">
    <property type="entry name" value="Abhydrolase_3"/>
    <property type="match status" value="1"/>
</dbReference>
<evidence type="ECO:0000256" key="1">
    <source>
        <dbReference type="ARBA" id="ARBA00010515"/>
    </source>
</evidence>
<evidence type="ECO:0000256" key="4">
    <source>
        <dbReference type="SAM" id="MobiDB-lite"/>
    </source>
</evidence>
<dbReference type="PANTHER" id="PTHR48081:SF8">
    <property type="entry name" value="ALPHA_BETA HYDROLASE FOLD-3 DOMAIN-CONTAINING PROTEIN-RELATED"/>
    <property type="match status" value="1"/>
</dbReference>
<evidence type="ECO:0000313" key="7">
    <source>
        <dbReference type="Proteomes" id="UP000807716"/>
    </source>
</evidence>
<feature type="active site" evidence="3">
    <location>
        <position position="323"/>
    </location>
</feature>
<dbReference type="OrthoDB" id="408631at2759"/>
<dbReference type="PANTHER" id="PTHR48081">
    <property type="entry name" value="AB HYDROLASE SUPERFAMILY PROTEIN C4A8.06C"/>
    <property type="match status" value="1"/>
</dbReference>
<keyword evidence="7" id="KW-1185">Reference proteome</keyword>
<feature type="region of interest" description="Disordered" evidence="4">
    <location>
        <begin position="476"/>
        <end position="524"/>
    </location>
</feature>
<organism evidence="6 7">
    <name type="scientific">Actinomortierella ambigua</name>
    <dbReference type="NCBI Taxonomy" id="1343610"/>
    <lineage>
        <taxon>Eukaryota</taxon>
        <taxon>Fungi</taxon>
        <taxon>Fungi incertae sedis</taxon>
        <taxon>Mucoromycota</taxon>
        <taxon>Mortierellomycotina</taxon>
        <taxon>Mortierellomycetes</taxon>
        <taxon>Mortierellales</taxon>
        <taxon>Mortierellaceae</taxon>
        <taxon>Actinomortierella</taxon>
    </lineage>
</organism>
<dbReference type="EMBL" id="JAAAJB010000497">
    <property type="protein sequence ID" value="KAG0254776.1"/>
    <property type="molecule type" value="Genomic_DNA"/>
</dbReference>
<protein>
    <recommendedName>
        <fullName evidence="5">Alpha/beta hydrolase fold-3 domain-containing protein</fullName>
    </recommendedName>
</protein>
<dbReference type="PROSITE" id="PS01174">
    <property type="entry name" value="LIPASE_GDXG_SER"/>
    <property type="match status" value="1"/>
</dbReference>
<dbReference type="GO" id="GO:0016787">
    <property type="term" value="F:hydrolase activity"/>
    <property type="evidence" value="ECO:0007669"/>
    <property type="project" value="UniProtKB-KW"/>
</dbReference>
<dbReference type="InterPro" id="IPR029058">
    <property type="entry name" value="AB_hydrolase_fold"/>
</dbReference>
<feature type="domain" description="Alpha/beta hydrolase fold-3" evidence="5">
    <location>
        <begin position="261"/>
        <end position="370"/>
    </location>
</feature>
<dbReference type="InterPro" id="IPR013094">
    <property type="entry name" value="AB_hydrolase_3"/>
</dbReference>
<comment type="similarity">
    <text evidence="1">Belongs to the 'GDXG' lipolytic enzyme family.</text>
</comment>
<gene>
    <name evidence="6" type="ORF">DFQ27_006621</name>
</gene>
<dbReference type="Gene3D" id="3.40.50.1820">
    <property type="entry name" value="alpha/beta hydrolase"/>
    <property type="match status" value="1"/>
</dbReference>
<evidence type="ECO:0000259" key="5">
    <source>
        <dbReference type="Pfam" id="PF07859"/>
    </source>
</evidence>
<accession>A0A9P6PXV4</accession>
<dbReference type="InterPro" id="IPR033140">
    <property type="entry name" value="Lipase_GDXG_put_SER_AS"/>
</dbReference>
<keyword evidence="2" id="KW-0378">Hydrolase</keyword>
<evidence type="ECO:0000256" key="2">
    <source>
        <dbReference type="ARBA" id="ARBA00022801"/>
    </source>
</evidence>
<sequence>MAPLLPAPHKQLGTHAPKSELDVDADGVNTQPFTILQTSYPEFPKPSFAQRIQLQGIPYRLIDMAFVIRALVSIAWSLIRLHAIELPYLIITRFKSPTRQHHPSWFWAFTIIMAISRSVARQARDISNIRLLGQLLTAPLVLSMYLRRHVKVTKSSFKVRRSVLLRPERATLSQVRERLAERLPNGKLDPLNPPDVYFDTFHPRSTGTNAQVANIPEEVGHIDEDGTYMVRGEWIEVLDDPKNPRPCSQVVCLLLQKFGPGARAFVPDYRQAPEHPFPAAIHDAFAAYMYMTNPSHEALILNDDSYPEMLAVDPQDIFVAGDSAGGNLTVAFNLYMKTYVQPSVDPKLEIPSVSVAISPWSDMGGTLPSMNAEDWHCFCPGPVGSSPFDKHEFMNFKTVHHTASNDRFVDDTRLLAHRVGLANPNRIVRLELYKDTVHVHHILEHLSMTTYATNNIVRFVLRVQQARREREQLLIDSATKGQHGGTLSRLSAKQQQQHQHQQSSPLNGSKANEADPEDQPLPPVRILSSSAKTKDSSDDNVEWIVVGKGGLEIAKNEGWPVTVLKNCWPSES</sequence>
<dbReference type="InterPro" id="IPR050300">
    <property type="entry name" value="GDXG_lipolytic_enzyme"/>
</dbReference>